<sequence length="682" mass="75336">MKQFKYNKFLILLIVIGLLASLVIDVERHQVEQQNKSIELVMDYEDLVELAEKEGVQPEAVLAKAKEAGVTSLAVYETTFKKLNVNGKAVAVNGSTILANYQNGGISDAGWRSLVESGQIKGTNVYVTGHHQQTFQEVHEDLVRRLGADRVKELTVSGQRVLEVKANYEELEKMDLGMPTDEMQAVNDAGFYVLARPTNYRQCTRDDIDAFYDRLDGFRVSGIVFSGSQTLGAPDESEYMAEQMLKRDLTLGMIEGVTQLQFFHQDGMLEIAKAMDYKSARLYSIPKDEQKKMKIAEAIDRWGTTDDERNIRFNLVKTFEKPSPGMTLLETNMTYVSGVRDKLEAQGFTMGRAGVFEHFYPSSMVRALVILGVVAAGVLYLTLVIPGMKPRYAYGLLLIIGAVALLPVLMGHGSKIRLVAALVAANVFPAISVLWMLDRIRGRMAAGNAGLVRMIGTGVVALAVCGIMSYVGAAYLSGSLADTEYLLEVNIFRGIKLTFLMPIVLVAIGFLQRFDVFDGKMDDTEGFLEQFKKMLDTPVKVKTLLGLFLVLVAGVVFVARSGHTMGMPVSATELKFRAFLEQAMYARPRTKEFMIGHPAFLLAVMAWFRKWPTMVLFVLVLVATIGQGSMVETFAHMRSPVFMSFARGIGGLVLGAGVGAVCMIFVDLWIKYVAPKLATGKK</sequence>
<gene>
    <name evidence="2" type="ORF">FYJ84_03015</name>
</gene>
<name>A0A6I2UFL0_9FIRM</name>
<feature type="transmembrane region" description="Helical" evidence="1">
    <location>
        <begin position="541"/>
        <end position="559"/>
    </location>
</feature>
<feature type="transmembrane region" description="Helical" evidence="1">
    <location>
        <begin position="364"/>
        <end position="385"/>
    </location>
</feature>
<keyword evidence="3" id="KW-1185">Reference proteome</keyword>
<dbReference type="Pfam" id="PF18949">
    <property type="entry name" value="DUF5693"/>
    <property type="match status" value="1"/>
</dbReference>
<protein>
    <recommendedName>
        <fullName evidence="4">Beta-carotene 15,15'-monooxygenase</fullName>
    </recommendedName>
</protein>
<feature type="transmembrane region" description="Helical" evidence="1">
    <location>
        <begin position="392"/>
        <end position="410"/>
    </location>
</feature>
<feature type="transmembrane region" description="Helical" evidence="1">
    <location>
        <begin position="491"/>
        <end position="511"/>
    </location>
</feature>
<evidence type="ECO:0000313" key="3">
    <source>
        <dbReference type="Proteomes" id="UP000433181"/>
    </source>
</evidence>
<proteinExistence type="predicted"/>
<dbReference type="RefSeq" id="WP_154406035.1">
    <property type="nucleotide sequence ID" value="NZ_VUNR01000004.1"/>
</dbReference>
<keyword evidence="1" id="KW-1133">Transmembrane helix</keyword>
<feature type="transmembrane region" description="Helical" evidence="1">
    <location>
        <begin position="449"/>
        <end position="471"/>
    </location>
</feature>
<dbReference type="EMBL" id="VUNR01000004">
    <property type="protein sequence ID" value="MSU07961.1"/>
    <property type="molecule type" value="Genomic_DNA"/>
</dbReference>
<reference evidence="2 3" key="1">
    <citation type="submission" date="2019-08" db="EMBL/GenBank/DDBJ databases">
        <title>In-depth cultivation of the pig gut microbiome towards novel bacterial diversity and tailored functional studies.</title>
        <authorList>
            <person name="Wylensek D."/>
            <person name="Hitch T.C.A."/>
            <person name="Clavel T."/>
        </authorList>
    </citation>
    <scope>NUCLEOTIDE SEQUENCE [LARGE SCALE GENOMIC DNA]</scope>
    <source>
        <strain evidence="2 3">WCA-693-APC-5D-A</strain>
    </source>
</reference>
<evidence type="ECO:0000313" key="2">
    <source>
        <dbReference type="EMBL" id="MSU07961.1"/>
    </source>
</evidence>
<dbReference type="InterPro" id="IPR043748">
    <property type="entry name" value="DUF5693"/>
</dbReference>
<organism evidence="2 3">
    <name type="scientific">Anaerovibrio slackiae</name>
    <dbReference type="NCBI Taxonomy" id="2652309"/>
    <lineage>
        <taxon>Bacteria</taxon>
        <taxon>Bacillati</taxon>
        <taxon>Bacillota</taxon>
        <taxon>Negativicutes</taxon>
        <taxon>Selenomonadales</taxon>
        <taxon>Selenomonadaceae</taxon>
        <taxon>Anaerovibrio</taxon>
    </lineage>
</organism>
<feature type="transmembrane region" description="Helical" evidence="1">
    <location>
        <begin position="649"/>
        <end position="670"/>
    </location>
</feature>
<dbReference type="GeneID" id="96777875"/>
<keyword evidence="1" id="KW-0812">Transmembrane</keyword>
<feature type="transmembrane region" description="Helical" evidence="1">
    <location>
        <begin position="615"/>
        <end position="637"/>
    </location>
</feature>
<keyword evidence="1" id="KW-0472">Membrane</keyword>
<dbReference type="Proteomes" id="UP000433181">
    <property type="component" value="Unassembled WGS sequence"/>
</dbReference>
<feature type="transmembrane region" description="Helical" evidence="1">
    <location>
        <begin position="416"/>
        <end position="437"/>
    </location>
</feature>
<evidence type="ECO:0008006" key="4">
    <source>
        <dbReference type="Google" id="ProtNLM"/>
    </source>
</evidence>
<evidence type="ECO:0000256" key="1">
    <source>
        <dbReference type="SAM" id="Phobius"/>
    </source>
</evidence>
<accession>A0A6I2UFL0</accession>
<dbReference type="AlphaFoldDB" id="A0A6I2UFL0"/>
<comment type="caution">
    <text evidence="2">The sequence shown here is derived from an EMBL/GenBank/DDBJ whole genome shotgun (WGS) entry which is preliminary data.</text>
</comment>